<dbReference type="GO" id="GO:0005634">
    <property type="term" value="C:nucleus"/>
    <property type="evidence" value="ECO:0007669"/>
    <property type="project" value="UniProtKB-SubCell"/>
</dbReference>
<comment type="caution">
    <text evidence="13">The sequence shown here is derived from an EMBL/GenBank/DDBJ whole genome shotgun (WGS) entry which is preliminary data.</text>
</comment>
<keyword evidence="2" id="KW-0217">Developmental protein</keyword>
<keyword evidence="8" id="KW-0539">Nucleus</keyword>
<proteinExistence type="inferred from homology"/>
<dbReference type="PROSITE" id="PS51054">
    <property type="entry name" value="ORANGE"/>
    <property type="match status" value="1"/>
</dbReference>
<evidence type="ECO:0000259" key="11">
    <source>
        <dbReference type="PROSITE" id="PS50888"/>
    </source>
</evidence>
<dbReference type="InterPro" id="IPR050370">
    <property type="entry name" value="HES_HEY"/>
</dbReference>
<dbReference type="SUPFAM" id="SSF158457">
    <property type="entry name" value="Orange domain-like"/>
    <property type="match status" value="1"/>
</dbReference>
<dbReference type="Pfam" id="PF00010">
    <property type="entry name" value="HLH"/>
    <property type="match status" value="1"/>
</dbReference>
<evidence type="ECO:0000256" key="6">
    <source>
        <dbReference type="ARBA" id="ARBA00023125"/>
    </source>
</evidence>
<keyword evidence="5" id="KW-0805">Transcription regulation</keyword>
<gene>
    <name evidence="13" type="ORF">NP493_703g01018</name>
</gene>
<reference evidence="13" key="1">
    <citation type="journal article" date="2023" name="Mol. Biol. Evol.">
        <title>Third-Generation Sequencing Reveals the Adaptive Role of the Epigenome in Three Deep-Sea Polychaetes.</title>
        <authorList>
            <person name="Perez M."/>
            <person name="Aroh O."/>
            <person name="Sun Y."/>
            <person name="Lan Y."/>
            <person name="Juniper S.K."/>
            <person name="Young C.R."/>
            <person name="Angers B."/>
            <person name="Qian P.Y."/>
        </authorList>
    </citation>
    <scope>NUCLEOTIDE SEQUENCE</scope>
    <source>
        <strain evidence="13">R07B-5</strain>
    </source>
</reference>
<dbReference type="Gene3D" id="4.10.280.10">
    <property type="entry name" value="Helix-loop-helix DNA-binding domain"/>
    <property type="match status" value="1"/>
</dbReference>
<dbReference type="PROSITE" id="PS50888">
    <property type="entry name" value="BHLH"/>
    <property type="match status" value="1"/>
</dbReference>
<evidence type="ECO:0000256" key="8">
    <source>
        <dbReference type="ARBA" id="ARBA00023242"/>
    </source>
</evidence>
<evidence type="ECO:0000256" key="2">
    <source>
        <dbReference type="ARBA" id="ARBA00022473"/>
    </source>
</evidence>
<comment type="subcellular location">
    <subcellularLocation>
        <location evidence="1">Nucleus</location>
    </subcellularLocation>
</comment>
<feature type="region of interest" description="Disordered" evidence="10">
    <location>
        <begin position="1"/>
        <end position="37"/>
    </location>
</feature>
<evidence type="ECO:0000256" key="3">
    <source>
        <dbReference type="ARBA" id="ARBA00022491"/>
    </source>
</evidence>
<evidence type="ECO:0000256" key="9">
    <source>
        <dbReference type="ARBA" id="ARBA00038262"/>
    </source>
</evidence>
<evidence type="ECO:0000256" key="5">
    <source>
        <dbReference type="ARBA" id="ARBA00023015"/>
    </source>
</evidence>
<keyword evidence="6" id="KW-0238">DNA-binding</keyword>
<evidence type="ECO:0000313" key="14">
    <source>
        <dbReference type="Proteomes" id="UP001209878"/>
    </source>
</evidence>
<dbReference type="SUPFAM" id="SSF47459">
    <property type="entry name" value="HLH, helix-loop-helix DNA-binding domain"/>
    <property type="match status" value="1"/>
</dbReference>
<dbReference type="GO" id="GO:0003677">
    <property type="term" value="F:DNA binding"/>
    <property type="evidence" value="ECO:0007669"/>
    <property type="project" value="UniProtKB-KW"/>
</dbReference>
<dbReference type="Pfam" id="PF07527">
    <property type="entry name" value="Hairy_orange"/>
    <property type="match status" value="1"/>
</dbReference>
<dbReference type="GO" id="GO:0007219">
    <property type="term" value="P:Notch signaling pathway"/>
    <property type="evidence" value="ECO:0007669"/>
    <property type="project" value="UniProtKB-KW"/>
</dbReference>
<dbReference type="PANTHER" id="PTHR10985">
    <property type="entry name" value="BASIC HELIX-LOOP-HELIX TRANSCRIPTION FACTOR, HES-RELATED"/>
    <property type="match status" value="1"/>
</dbReference>
<accession>A0AAD9NPC6</accession>
<dbReference type="InterPro" id="IPR036638">
    <property type="entry name" value="HLH_DNA-bd_sf"/>
</dbReference>
<evidence type="ECO:0000256" key="10">
    <source>
        <dbReference type="SAM" id="MobiDB-lite"/>
    </source>
</evidence>
<dbReference type="SMART" id="SM00353">
    <property type="entry name" value="HLH"/>
    <property type="match status" value="1"/>
</dbReference>
<feature type="domain" description="BHLH" evidence="11">
    <location>
        <begin position="33"/>
        <end position="88"/>
    </location>
</feature>
<dbReference type="InterPro" id="IPR011598">
    <property type="entry name" value="bHLH_dom"/>
</dbReference>
<dbReference type="FunFam" id="4.10.280.10:FF:000012">
    <property type="entry name" value="hairy/enhancer-of-split related with YRPW motif protein 1"/>
    <property type="match status" value="1"/>
</dbReference>
<dbReference type="AlphaFoldDB" id="A0AAD9NPC6"/>
<keyword evidence="4" id="KW-0914">Notch signaling pathway</keyword>
<keyword evidence="3" id="KW-0678">Repressor</keyword>
<keyword evidence="7" id="KW-0804">Transcription</keyword>
<evidence type="ECO:0000256" key="1">
    <source>
        <dbReference type="ARBA" id="ARBA00004123"/>
    </source>
</evidence>
<evidence type="ECO:0000256" key="7">
    <source>
        <dbReference type="ARBA" id="ARBA00023163"/>
    </source>
</evidence>
<dbReference type="SMART" id="SM00511">
    <property type="entry name" value="ORANGE"/>
    <property type="match status" value="1"/>
</dbReference>
<comment type="similarity">
    <text evidence="9">Belongs to the HEY family.</text>
</comment>
<sequence>MTNMKRCLSDSESEDGFDDLKDGSPSQSCQVPDRKRRRGIIEKRRRDRINSSLSELRRLVPAAFEKQGSAKLEKAEILQMTVDHLKVLHSKAGLSGYNLDTAALAMDYRSVGFRECAAEVARYLVTVEGMDIQDPLRLRLLSHLQCYSAQREVATKAGFQNASWNHVTMTSHHNLNSQYCSAPGGAVGTLVGHASSILPGSQGDQLAITSHANGLSCYADSGRMVAHHHSHVDSSSNRNMMSSPQNMRIPSTGSATAVAPPQVSCVNSTVSSASPMATSVTLPGLPQIHTQIHTQYPISLNMNSMPMLSPSGGHYNLGPSSGLGPASVKPYRPWGSELVY</sequence>
<keyword evidence="14" id="KW-1185">Reference proteome</keyword>
<dbReference type="InterPro" id="IPR003650">
    <property type="entry name" value="Orange_dom"/>
</dbReference>
<evidence type="ECO:0000313" key="13">
    <source>
        <dbReference type="EMBL" id="KAK2175838.1"/>
    </source>
</evidence>
<dbReference type="GO" id="GO:0046983">
    <property type="term" value="F:protein dimerization activity"/>
    <property type="evidence" value="ECO:0007669"/>
    <property type="project" value="InterPro"/>
</dbReference>
<dbReference type="GO" id="GO:0032502">
    <property type="term" value="P:developmental process"/>
    <property type="evidence" value="ECO:0007669"/>
    <property type="project" value="UniProtKB-ARBA"/>
</dbReference>
<organism evidence="13 14">
    <name type="scientific">Ridgeia piscesae</name>
    <name type="common">Tubeworm</name>
    <dbReference type="NCBI Taxonomy" id="27915"/>
    <lineage>
        <taxon>Eukaryota</taxon>
        <taxon>Metazoa</taxon>
        <taxon>Spiralia</taxon>
        <taxon>Lophotrochozoa</taxon>
        <taxon>Annelida</taxon>
        <taxon>Polychaeta</taxon>
        <taxon>Sedentaria</taxon>
        <taxon>Canalipalpata</taxon>
        <taxon>Sabellida</taxon>
        <taxon>Siboglinidae</taxon>
        <taxon>Ridgeia</taxon>
    </lineage>
</organism>
<evidence type="ECO:0000259" key="12">
    <source>
        <dbReference type="PROSITE" id="PS51054"/>
    </source>
</evidence>
<dbReference type="EMBL" id="JAODUO010000703">
    <property type="protein sequence ID" value="KAK2175838.1"/>
    <property type="molecule type" value="Genomic_DNA"/>
</dbReference>
<dbReference type="GO" id="GO:0006355">
    <property type="term" value="P:regulation of DNA-templated transcription"/>
    <property type="evidence" value="ECO:0007669"/>
    <property type="project" value="InterPro"/>
</dbReference>
<protein>
    <submittedName>
        <fullName evidence="13">Uncharacterized protein</fullName>
    </submittedName>
</protein>
<evidence type="ECO:0000256" key="4">
    <source>
        <dbReference type="ARBA" id="ARBA00022976"/>
    </source>
</evidence>
<dbReference type="Proteomes" id="UP001209878">
    <property type="component" value="Unassembled WGS sequence"/>
</dbReference>
<dbReference type="Gene3D" id="6.10.250.980">
    <property type="match status" value="1"/>
</dbReference>
<feature type="domain" description="Orange" evidence="12">
    <location>
        <begin position="112"/>
        <end position="144"/>
    </location>
</feature>
<name>A0AAD9NPC6_RIDPI</name>